<keyword evidence="1" id="KW-0812">Transmembrane</keyword>
<dbReference type="OrthoDB" id="3625784at2"/>
<reference evidence="2 3" key="1">
    <citation type="submission" date="2018-06" db="EMBL/GenBank/DDBJ databases">
        <authorList>
            <consortium name="Pathogen Informatics"/>
            <person name="Doyle S."/>
        </authorList>
    </citation>
    <scope>NUCLEOTIDE SEQUENCE [LARGE SCALE GENOMIC DNA]</scope>
    <source>
        <strain evidence="2 3">NCTC10821</strain>
    </source>
</reference>
<sequence length="168" mass="18147">MFERVGAGPERDETHTEKLDRNWASLLQELRVAQTGVQLLTGLLLTLPFHDRFADLSPLLRTVYLVTVGCSIVSTVLLASPVAMHRVLFRQHRLDQLVAAAHKTTYVGLMFLGISLVGVVVLVFGAVAGDGAGVLAGAAALVGFLLFWVVLPLAMRARPKPPTAPRSR</sequence>
<dbReference type="RefSeq" id="WP_115280866.1">
    <property type="nucleotide sequence ID" value="NZ_AP022600.1"/>
</dbReference>
<keyword evidence="1" id="KW-0472">Membrane</keyword>
<dbReference type="Pfam" id="PF19853">
    <property type="entry name" value="DUF6328"/>
    <property type="match status" value="1"/>
</dbReference>
<accession>A0A378TN79</accession>
<dbReference type="InterPro" id="IPR046291">
    <property type="entry name" value="DUF6328"/>
</dbReference>
<feature type="transmembrane region" description="Helical" evidence="1">
    <location>
        <begin position="105"/>
        <end position="128"/>
    </location>
</feature>
<organism evidence="2 3">
    <name type="scientific">Mycolicibacterium tokaiense</name>
    <dbReference type="NCBI Taxonomy" id="39695"/>
    <lineage>
        <taxon>Bacteria</taxon>
        <taxon>Bacillati</taxon>
        <taxon>Actinomycetota</taxon>
        <taxon>Actinomycetes</taxon>
        <taxon>Mycobacteriales</taxon>
        <taxon>Mycobacteriaceae</taxon>
        <taxon>Mycolicibacterium</taxon>
    </lineage>
</organism>
<feature type="transmembrane region" description="Helical" evidence="1">
    <location>
        <begin position="134"/>
        <end position="154"/>
    </location>
</feature>
<protein>
    <submittedName>
        <fullName evidence="2">Membrane protein</fullName>
    </submittedName>
</protein>
<gene>
    <name evidence="2" type="ORF">NCTC10821_05653</name>
</gene>
<keyword evidence="1" id="KW-1133">Transmembrane helix</keyword>
<dbReference type="AlphaFoldDB" id="A0A378TN79"/>
<evidence type="ECO:0000256" key="1">
    <source>
        <dbReference type="SAM" id="Phobius"/>
    </source>
</evidence>
<feature type="transmembrane region" description="Helical" evidence="1">
    <location>
        <begin position="63"/>
        <end position="84"/>
    </location>
</feature>
<proteinExistence type="predicted"/>
<dbReference type="EMBL" id="UGQT01000001">
    <property type="protein sequence ID" value="STZ62090.1"/>
    <property type="molecule type" value="Genomic_DNA"/>
</dbReference>
<evidence type="ECO:0000313" key="3">
    <source>
        <dbReference type="Proteomes" id="UP000254978"/>
    </source>
</evidence>
<name>A0A378TN79_9MYCO</name>
<evidence type="ECO:0000313" key="2">
    <source>
        <dbReference type="EMBL" id="STZ62090.1"/>
    </source>
</evidence>
<dbReference type="Proteomes" id="UP000254978">
    <property type="component" value="Unassembled WGS sequence"/>
</dbReference>
<keyword evidence="3" id="KW-1185">Reference proteome</keyword>